<dbReference type="SUPFAM" id="SSF57667">
    <property type="entry name" value="beta-beta-alpha zinc fingers"/>
    <property type="match status" value="1"/>
</dbReference>
<dbReference type="Gene3D" id="3.30.160.60">
    <property type="entry name" value="Classic Zinc Finger"/>
    <property type="match status" value="3"/>
</dbReference>
<dbReference type="GO" id="GO:0005634">
    <property type="term" value="C:nucleus"/>
    <property type="evidence" value="ECO:0007669"/>
    <property type="project" value="UniProtKB-ARBA"/>
</dbReference>
<dbReference type="AlphaFoldDB" id="A0A1J1HMR0"/>
<dbReference type="InterPro" id="IPR050329">
    <property type="entry name" value="GLI_C2H2-zinc-finger"/>
</dbReference>
<keyword evidence="3 5" id="KW-0863">Zinc-finger</keyword>
<dbReference type="GO" id="GO:0000978">
    <property type="term" value="F:RNA polymerase II cis-regulatory region sequence-specific DNA binding"/>
    <property type="evidence" value="ECO:0007669"/>
    <property type="project" value="TreeGrafter"/>
</dbReference>
<dbReference type="Proteomes" id="UP000183832">
    <property type="component" value="Unassembled WGS sequence"/>
</dbReference>
<dbReference type="PROSITE" id="PS50157">
    <property type="entry name" value="ZINC_FINGER_C2H2_2"/>
    <property type="match status" value="2"/>
</dbReference>
<dbReference type="SMART" id="SM00355">
    <property type="entry name" value="ZnF_C2H2"/>
    <property type="match status" value="2"/>
</dbReference>
<dbReference type="Pfam" id="PF00096">
    <property type="entry name" value="zf-C2H2"/>
    <property type="match status" value="2"/>
</dbReference>
<keyword evidence="1" id="KW-0479">Metal-binding</keyword>
<dbReference type="PANTHER" id="PTHR19818:SF166">
    <property type="entry name" value="C2H2-TYPE DOMAIN-CONTAINING PROTEIN"/>
    <property type="match status" value="1"/>
</dbReference>
<reference evidence="8 9" key="1">
    <citation type="submission" date="2015-04" db="EMBL/GenBank/DDBJ databases">
        <authorList>
            <person name="Syromyatnikov M.Y."/>
            <person name="Popov V.N."/>
        </authorList>
    </citation>
    <scope>NUCLEOTIDE SEQUENCE [LARGE SCALE GENOMIC DNA]</scope>
</reference>
<dbReference type="EMBL" id="CVRI01000012">
    <property type="protein sequence ID" value="CRK89352.1"/>
    <property type="molecule type" value="Genomic_DNA"/>
</dbReference>
<feature type="domain" description="C2H2-type" evidence="7">
    <location>
        <begin position="109"/>
        <end position="138"/>
    </location>
</feature>
<feature type="region of interest" description="Disordered" evidence="6">
    <location>
        <begin position="410"/>
        <end position="447"/>
    </location>
</feature>
<dbReference type="GO" id="GO:0045944">
    <property type="term" value="P:positive regulation of transcription by RNA polymerase II"/>
    <property type="evidence" value="ECO:0007669"/>
    <property type="project" value="UniProtKB-ARBA"/>
</dbReference>
<evidence type="ECO:0000259" key="7">
    <source>
        <dbReference type="PROSITE" id="PS50157"/>
    </source>
</evidence>
<evidence type="ECO:0000313" key="8">
    <source>
        <dbReference type="EMBL" id="CRK89352.1"/>
    </source>
</evidence>
<protein>
    <submittedName>
        <fullName evidence="8">CLUMA_CG003110, isoform A</fullName>
    </submittedName>
</protein>
<dbReference type="PANTHER" id="PTHR19818">
    <property type="entry name" value="ZINC FINGER PROTEIN ZIC AND GLI"/>
    <property type="match status" value="1"/>
</dbReference>
<keyword evidence="2" id="KW-0677">Repeat</keyword>
<gene>
    <name evidence="8" type="ORF">CLUMA_CG003110</name>
</gene>
<evidence type="ECO:0000256" key="2">
    <source>
        <dbReference type="ARBA" id="ARBA00022737"/>
    </source>
</evidence>
<evidence type="ECO:0000256" key="6">
    <source>
        <dbReference type="SAM" id="MobiDB-lite"/>
    </source>
</evidence>
<dbReference type="GO" id="GO:0000981">
    <property type="term" value="F:DNA-binding transcription factor activity, RNA polymerase II-specific"/>
    <property type="evidence" value="ECO:0007669"/>
    <property type="project" value="TreeGrafter"/>
</dbReference>
<feature type="compositionally biased region" description="Low complexity" evidence="6">
    <location>
        <begin position="412"/>
        <end position="423"/>
    </location>
</feature>
<dbReference type="PROSITE" id="PS00028">
    <property type="entry name" value="ZINC_FINGER_C2H2_1"/>
    <property type="match status" value="2"/>
</dbReference>
<feature type="compositionally biased region" description="Polar residues" evidence="6">
    <location>
        <begin position="424"/>
        <end position="433"/>
    </location>
</feature>
<organism evidence="8 9">
    <name type="scientific">Clunio marinus</name>
    <dbReference type="NCBI Taxonomy" id="568069"/>
    <lineage>
        <taxon>Eukaryota</taxon>
        <taxon>Metazoa</taxon>
        <taxon>Ecdysozoa</taxon>
        <taxon>Arthropoda</taxon>
        <taxon>Hexapoda</taxon>
        <taxon>Insecta</taxon>
        <taxon>Pterygota</taxon>
        <taxon>Neoptera</taxon>
        <taxon>Endopterygota</taxon>
        <taxon>Diptera</taxon>
        <taxon>Nematocera</taxon>
        <taxon>Chironomoidea</taxon>
        <taxon>Chironomidae</taxon>
        <taxon>Clunio</taxon>
    </lineage>
</organism>
<evidence type="ECO:0000313" key="9">
    <source>
        <dbReference type="Proteomes" id="UP000183832"/>
    </source>
</evidence>
<evidence type="ECO:0000256" key="4">
    <source>
        <dbReference type="ARBA" id="ARBA00022833"/>
    </source>
</evidence>
<dbReference type="GO" id="GO:0008270">
    <property type="term" value="F:zinc ion binding"/>
    <property type="evidence" value="ECO:0007669"/>
    <property type="project" value="UniProtKB-KW"/>
</dbReference>
<keyword evidence="9" id="KW-1185">Reference proteome</keyword>
<dbReference type="InterPro" id="IPR036236">
    <property type="entry name" value="Znf_C2H2_sf"/>
</dbReference>
<feature type="compositionally biased region" description="Polar residues" evidence="6">
    <location>
        <begin position="198"/>
        <end position="228"/>
    </location>
</feature>
<feature type="region of interest" description="Disordered" evidence="6">
    <location>
        <begin position="23"/>
        <end position="62"/>
    </location>
</feature>
<accession>A0A1J1HMR0</accession>
<evidence type="ECO:0000256" key="1">
    <source>
        <dbReference type="ARBA" id="ARBA00022723"/>
    </source>
</evidence>
<dbReference type="STRING" id="568069.A0A1J1HMR0"/>
<feature type="region of interest" description="Disordered" evidence="6">
    <location>
        <begin position="197"/>
        <end position="243"/>
    </location>
</feature>
<dbReference type="OrthoDB" id="3437960at2759"/>
<dbReference type="FunFam" id="3.30.160.60:FF:000474">
    <property type="entry name" value="zinc finger protein 367"/>
    <property type="match status" value="1"/>
</dbReference>
<sequence length="447" mass="50147">METPNKNNFPQYVCSSIISPSEQEIWNTNQEESPTSSDESPRFQENPLNRSFDGTGSKRGRPKSELLTTLMIQGSTSPSAIKCKFCNRVFPRDKSLSAHLRTHTGEKPYVCDFPGCSRAFTQSGQLKTHQRLHTGERPFQCSFVGCQMRFTHANRHCPDHPYDALKRCDDEFLLTSPPEEQSTEILKWLQKYREDRQNMLQQQSLSPSPNTSRQTPKRSSSSLTCSTKGNDENKKRFISRSNISTPTGVVKQENCDLSSNELTAMSPSKAGRKGLMCEMDMNAGLIQSSTPLQLSSSVNEISDISSLMMGSPITGNKLKCCRPKVILWKEPIEDNDEDPLENGSNELTPKIEKRITTSSSSPVKKSFNPKKKWLREAWQEDLGAKPLDGYGVNHPLYQCPSQNDIENWQMASSSNDSVSTSNDAFSNPNQSRPSVLFMGPNLKDKIV</sequence>
<name>A0A1J1HMR0_9DIPT</name>
<dbReference type="InterPro" id="IPR013087">
    <property type="entry name" value="Znf_C2H2_type"/>
</dbReference>
<proteinExistence type="predicted"/>
<evidence type="ECO:0000256" key="3">
    <source>
        <dbReference type="ARBA" id="ARBA00022771"/>
    </source>
</evidence>
<keyword evidence="4" id="KW-0862">Zinc</keyword>
<evidence type="ECO:0000256" key="5">
    <source>
        <dbReference type="PROSITE-ProRule" id="PRU00042"/>
    </source>
</evidence>
<feature type="compositionally biased region" description="Polar residues" evidence="6">
    <location>
        <begin position="23"/>
        <end position="38"/>
    </location>
</feature>
<feature type="domain" description="C2H2-type" evidence="7">
    <location>
        <begin position="81"/>
        <end position="108"/>
    </location>
</feature>